<dbReference type="AlphaFoldDB" id="M1QBR7"/>
<dbReference type="InterPro" id="IPR029052">
    <property type="entry name" value="Metallo-depent_PP-like"/>
</dbReference>
<dbReference type="Pfam" id="PF00149">
    <property type="entry name" value="Metallophos"/>
    <property type="match status" value="1"/>
</dbReference>
<dbReference type="SUPFAM" id="SSF54106">
    <property type="entry name" value="LysM domain"/>
    <property type="match status" value="1"/>
</dbReference>
<dbReference type="PRINTS" id="PR01607">
    <property type="entry name" value="APYRASEFAMLY"/>
</dbReference>
<dbReference type="PANTHER" id="PTHR11575">
    <property type="entry name" value="5'-NUCLEOTIDASE-RELATED"/>
    <property type="match status" value="1"/>
</dbReference>
<organism evidence="3">
    <name type="scientific">uncultured organism</name>
    <dbReference type="NCBI Taxonomy" id="155900"/>
    <lineage>
        <taxon>unclassified sequences</taxon>
        <taxon>environmental samples</taxon>
    </lineage>
</organism>
<evidence type="ECO:0000259" key="2">
    <source>
        <dbReference type="PROSITE" id="PS51782"/>
    </source>
</evidence>
<gene>
    <name evidence="3" type="ORF">FLSS-26_0001</name>
</gene>
<dbReference type="Gene3D" id="3.60.21.10">
    <property type="match status" value="1"/>
</dbReference>
<accession>M1QBR7</accession>
<dbReference type="InterPro" id="IPR008334">
    <property type="entry name" value="5'-Nucleotdase_C"/>
</dbReference>
<dbReference type="SUPFAM" id="SSF55816">
    <property type="entry name" value="5'-nucleotidase (syn. UDP-sugar hydrolase), C-terminal domain"/>
    <property type="match status" value="1"/>
</dbReference>
<dbReference type="GO" id="GO:0009166">
    <property type="term" value="P:nucleotide catabolic process"/>
    <property type="evidence" value="ECO:0007669"/>
    <property type="project" value="InterPro"/>
</dbReference>
<dbReference type="Pfam" id="PF01476">
    <property type="entry name" value="LysM"/>
    <property type="match status" value="1"/>
</dbReference>
<dbReference type="SMART" id="SM00257">
    <property type="entry name" value="LysM"/>
    <property type="match status" value="1"/>
</dbReference>
<evidence type="ECO:0000256" key="1">
    <source>
        <dbReference type="ARBA" id="ARBA00022729"/>
    </source>
</evidence>
<evidence type="ECO:0000313" key="3">
    <source>
        <dbReference type="EMBL" id="AGF93428.1"/>
    </source>
</evidence>
<dbReference type="CDD" id="cd00118">
    <property type="entry name" value="LysM"/>
    <property type="match status" value="1"/>
</dbReference>
<dbReference type="InterPro" id="IPR004843">
    <property type="entry name" value="Calcineurin-like_PHP"/>
</dbReference>
<reference evidence="3" key="1">
    <citation type="journal article" date="2013" name="Syst. Appl. Microbiol.">
        <title>New insights into the archaeal diversity of a hypersaline microbial mat obtained by a metagenomic approach.</title>
        <authorList>
            <person name="Lopez-Lopez A."/>
            <person name="Richter M."/>
            <person name="Pena A."/>
            <person name="Tamames J."/>
            <person name="Rossello-Mora R."/>
        </authorList>
    </citation>
    <scope>NUCLEOTIDE SEQUENCE</scope>
</reference>
<dbReference type="Gene3D" id="3.10.350.10">
    <property type="entry name" value="LysM domain"/>
    <property type="match status" value="1"/>
</dbReference>
<name>M1QBR7_9ZZZZ</name>
<dbReference type="InterPro" id="IPR036907">
    <property type="entry name" value="5'-Nucleotdase_C_sf"/>
</dbReference>
<dbReference type="GO" id="GO:0016787">
    <property type="term" value="F:hydrolase activity"/>
    <property type="evidence" value="ECO:0007669"/>
    <property type="project" value="InterPro"/>
</dbReference>
<sequence>MIKKNLMKKALILVLALVFISSGVMAQDIEFSILHTNDTHGRVEEGDYAGMGFAKVSTLVNDYREDGEVLLLDAGDTFHGQNIVNLSEGESIVKILNHMGYDALTVGNHDFNFGQDRLKELNEMTDFPILGANLEPQLVDDYVIKEIDGFRVGIFGLATPETAYKAHPKLMEGLEFIDPVETSKKMVEELQGKTDMIIALSHLGMSEGSDYTSIDVAEEVEGIDLIVDGHSHHALEEGRMVNDVLIVQAGEYDKNVGIVEVSVSDNEITEMTASLFTKEESQDLEKDEEVVQLVEEIKAENEEITSKVIGRTAVELNGERQYVRTGETNLGSLLGDAMLDAVDADVAITNGGGIRASIDKGEITRGEIVTVLPFGNIVEVKEIKGSTLLEAVEHGLSKYPAHEGLFPQIAGMSFVFAKDRPAGERVLEIEVNGKPIDHDKMYKVATNDFMAAGGDGYTMLKDAETTLLAGGLEEVLMQYISDKGTVSPKKEGRIIGIEVKNDNYVYEVKKGDMLREIASYFDVSLSSLIQANNIENPDMIYVGQEIVVPVK</sequence>
<protein>
    <submittedName>
        <fullName evidence="3">5'-nucleotidase domain-containing protein</fullName>
    </submittedName>
</protein>
<dbReference type="PROSITE" id="PS51782">
    <property type="entry name" value="LYSM"/>
    <property type="match status" value="1"/>
</dbReference>
<dbReference type="InterPro" id="IPR036779">
    <property type="entry name" value="LysM_dom_sf"/>
</dbReference>
<proteinExistence type="predicted"/>
<dbReference type="Pfam" id="PF02872">
    <property type="entry name" value="5_nucleotid_C"/>
    <property type="match status" value="1"/>
</dbReference>
<dbReference type="EMBL" id="JX684092">
    <property type="protein sequence ID" value="AGF93428.1"/>
    <property type="molecule type" value="Genomic_DNA"/>
</dbReference>
<feature type="domain" description="LysM" evidence="2">
    <location>
        <begin position="504"/>
        <end position="548"/>
    </location>
</feature>
<keyword evidence="1" id="KW-0732">Signal</keyword>
<dbReference type="InterPro" id="IPR006179">
    <property type="entry name" value="5_nucleotidase/apyrase"/>
</dbReference>
<dbReference type="SUPFAM" id="SSF56300">
    <property type="entry name" value="Metallo-dependent phosphatases"/>
    <property type="match status" value="1"/>
</dbReference>
<dbReference type="InterPro" id="IPR018392">
    <property type="entry name" value="LysM"/>
</dbReference>
<dbReference type="Gene3D" id="3.90.780.10">
    <property type="entry name" value="5'-Nucleotidase, C-terminal domain"/>
    <property type="match status" value="1"/>
</dbReference>
<dbReference type="PANTHER" id="PTHR11575:SF24">
    <property type="entry name" value="5'-NUCLEOTIDASE"/>
    <property type="match status" value="1"/>
</dbReference>